<dbReference type="InterPro" id="IPR006508">
    <property type="entry name" value="PsdUridine_synth_RluA-like"/>
</dbReference>
<dbReference type="Gene3D" id="3.30.2350.10">
    <property type="entry name" value="Pseudouridine synthase"/>
    <property type="match status" value="1"/>
</dbReference>
<comment type="similarity">
    <text evidence="1">Belongs to the pseudouridine synthase RluA family.</text>
</comment>
<gene>
    <name evidence="3" type="ORF">ABHF33_03325</name>
</gene>
<dbReference type="KEGG" id="cmav:ABHF33_03325"/>
<dbReference type="EMBL" id="CP157355">
    <property type="protein sequence ID" value="XBM01336.1"/>
    <property type="molecule type" value="Genomic_DNA"/>
</dbReference>
<dbReference type="PANTHER" id="PTHR21600">
    <property type="entry name" value="MITOCHONDRIAL RNA PSEUDOURIDINE SYNTHASE"/>
    <property type="match status" value="1"/>
</dbReference>
<feature type="domain" description="Pseudouridine synthase RsuA/RluA-like" evidence="2">
    <location>
        <begin position="12"/>
        <end position="155"/>
    </location>
</feature>
<dbReference type="NCBIfam" id="TIGR01621">
    <property type="entry name" value="RluA-like"/>
    <property type="match status" value="1"/>
</dbReference>
<dbReference type="GO" id="GO:0000455">
    <property type="term" value="P:enzyme-directed rRNA pseudouridine synthesis"/>
    <property type="evidence" value="ECO:0007669"/>
    <property type="project" value="TreeGrafter"/>
</dbReference>
<evidence type="ECO:0000256" key="1">
    <source>
        <dbReference type="ARBA" id="ARBA00010876"/>
    </source>
</evidence>
<dbReference type="CDD" id="cd02869">
    <property type="entry name" value="PseudoU_synth_RluA_like"/>
    <property type="match status" value="1"/>
</dbReference>
<dbReference type="RefSeq" id="WP_348945638.1">
    <property type="nucleotide sequence ID" value="NZ_CP157355.1"/>
</dbReference>
<dbReference type="InterPro" id="IPR006224">
    <property type="entry name" value="PsdUridine_synth_RluA-like_CS"/>
</dbReference>
<protein>
    <submittedName>
        <fullName evidence="3">TIGR01621 family pseudouridine synthase</fullName>
    </submittedName>
</protein>
<sequence>MSAITVIAVEDDFIVINKPAGLDFHQNETQDSLIDLVREQTGLSGLLTVHRLDKMTSGLLVLARHAEAARQFSALFAEHRVQKYYLALSDKKPAKKQGKIQGGMDKGRNGCWKLVREGGLLATTQFFSFGLGNGLRVFVLKPLSGRTHQLRVAMKSLGSPILGDARYGGSDADRGYLHAYSLEFEFAGHTYCYTALPECGIHFHSDLFCAQLENIAQPAQLAWPK</sequence>
<dbReference type="InterPro" id="IPR050188">
    <property type="entry name" value="RluA_PseudoU_synthase"/>
</dbReference>
<dbReference type="GO" id="GO:0140098">
    <property type="term" value="F:catalytic activity, acting on RNA"/>
    <property type="evidence" value="ECO:0007669"/>
    <property type="project" value="UniProtKB-ARBA"/>
</dbReference>
<dbReference type="InterPro" id="IPR006145">
    <property type="entry name" value="PsdUridine_synth_RsuA/RluA"/>
</dbReference>
<organism evidence="3">
    <name type="scientific">Chitinibacter mangrovi</name>
    <dbReference type="NCBI Taxonomy" id="3153927"/>
    <lineage>
        <taxon>Bacteria</taxon>
        <taxon>Pseudomonadati</taxon>
        <taxon>Pseudomonadota</taxon>
        <taxon>Betaproteobacteria</taxon>
        <taxon>Neisseriales</taxon>
        <taxon>Chitinibacteraceae</taxon>
        <taxon>Chitinibacter</taxon>
    </lineage>
</organism>
<accession>A0AAU7FC37</accession>
<dbReference type="Pfam" id="PF00849">
    <property type="entry name" value="PseudoU_synth_2"/>
    <property type="match status" value="1"/>
</dbReference>
<name>A0AAU7FC37_9NEIS</name>
<dbReference type="AlphaFoldDB" id="A0AAU7FC37"/>
<dbReference type="GO" id="GO:0009982">
    <property type="term" value="F:pseudouridine synthase activity"/>
    <property type="evidence" value="ECO:0007669"/>
    <property type="project" value="InterPro"/>
</dbReference>
<dbReference type="GO" id="GO:0003723">
    <property type="term" value="F:RNA binding"/>
    <property type="evidence" value="ECO:0007669"/>
    <property type="project" value="InterPro"/>
</dbReference>
<dbReference type="InterPro" id="IPR020103">
    <property type="entry name" value="PsdUridine_synth_cat_dom_sf"/>
</dbReference>
<evidence type="ECO:0000313" key="3">
    <source>
        <dbReference type="EMBL" id="XBM01336.1"/>
    </source>
</evidence>
<dbReference type="SUPFAM" id="SSF55120">
    <property type="entry name" value="Pseudouridine synthase"/>
    <property type="match status" value="1"/>
</dbReference>
<evidence type="ECO:0000259" key="2">
    <source>
        <dbReference type="Pfam" id="PF00849"/>
    </source>
</evidence>
<reference evidence="3" key="1">
    <citation type="submission" date="2024-05" db="EMBL/GenBank/DDBJ databases">
        <authorList>
            <person name="Yang L."/>
            <person name="Pan L."/>
        </authorList>
    </citation>
    <scope>NUCLEOTIDE SEQUENCE</scope>
    <source>
        <strain evidence="3">FCG-7</strain>
    </source>
</reference>
<dbReference type="PANTHER" id="PTHR21600:SF87">
    <property type="entry name" value="RNA PSEUDOURIDYLATE SYNTHASE DOMAIN-CONTAINING PROTEIN 1"/>
    <property type="match status" value="1"/>
</dbReference>
<proteinExistence type="inferred from homology"/>
<dbReference type="PROSITE" id="PS01129">
    <property type="entry name" value="PSI_RLU"/>
    <property type="match status" value="1"/>
</dbReference>